<keyword evidence="2" id="KW-0479">Metal-binding</keyword>
<dbReference type="InterPro" id="IPR011042">
    <property type="entry name" value="6-blade_b-propeller_TolB-like"/>
</dbReference>
<feature type="coiled-coil region" evidence="6">
    <location>
        <begin position="161"/>
        <end position="260"/>
    </location>
</feature>
<dbReference type="InterPro" id="IPR027370">
    <property type="entry name" value="Znf-RING_euk"/>
</dbReference>
<proteinExistence type="predicted"/>
<dbReference type="SUPFAM" id="SSF57850">
    <property type="entry name" value="RING/U-box"/>
    <property type="match status" value="1"/>
</dbReference>
<gene>
    <name evidence="11" type="primary">LOC111126513</name>
</gene>
<evidence type="ECO:0000313" key="10">
    <source>
        <dbReference type="Proteomes" id="UP000694844"/>
    </source>
</evidence>
<keyword evidence="3 5" id="KW-0863">Zinc-finger</keyword>
<feature type="domain" description="RING-type" evidence="8">
    <location>
        <begin position="16"/>
        <end position="63"/>
    </location>
</feature>
<evidence type="ECO:0000256" key="2">
    <source>
        <dbReference type="ARBA" id="ARBA00022723"/>
    </source>
</evidence>
<dbReference type="GO" id="GO:0008270">
    <property type="term" value="F:zinc ion binding"/>
    <property type="evidence" value="ECO:0007669"/>
    <property type="project" value="UniProtKB-KW"/>
</dbReference>
<dbReference type="InterPro" id="IPR001841">
    <property type="entry name" value="Znf_RING"/>
</dbReference>
<protein>
    <submittedName>
        <fullName evidence="11">Uncharacterized protein LOC111126513</fullName>
    </submittedName>
</protein>
<dbReference type="Gene3D" id="3.30.40.10">
    <property type="entry name" value="Zinc/RING finger domain, C3HC4 (zinc finger)"/>
    <property type="match status" value="1"/>
</dbReference>
<organism evidence="10 11">
    <name type="scientific">Crassostrea virginica</name>
    <name type="common">Eastern oyster</name>
    <dbReference type="NCBI Taxonomy" id="6565"/>
    <lineage>
        <taxon>Eukaryota</taxon>
        <taxon>Metazoa</taxon>
        <taxon>Spiralia</taxon>
        <taxon>Lophotrochozoa</taxon>
        <taxon>Mollusca</taxon>
        <taxon>Bivalvia</taxon>
        <taxon>Autobranchia</taxon>
        <taxon>Pteriomorphia</taxon>
        <taxon>Ostreida</taxon>
        <taxon>Ostreoidea</taxon>
        <taxon>Ostreidae</taxon>
        <taxon>Crassostrea</taxon>
    </lineage>
</organism>
<keyword evidence="1" id="KW-0597">Phosphoprotein</keyword>
<dbReference type="PANTHER" id="PTHR24103">
    <property type="entry name" value="E3 UBIQUITIN-PROTEIN LIGASE TRIM"/>
    <property type="match status" value="1"/>
</dbReference>
<dbReference type="PROSITE" id="PS00518">
    <property type="entry name" value="ZF_RING_1"/>
    <property type="match status" value="1"/>
</dbReference>
<dbReference type="Pfam" id="PF13445">
    <property type="entry name" value="zf-RING_UBOX"/>
    <property type="match status" value="1"/>
</dbReference>
<dbReference type="InterPro" id="IPR013083">
    <property type="entry name" value="Znf_RING/FYVE/PHD"/>
</dbReference>
<dbReference type="RefSeq" id="XP_022326913.1">
    <property type="nucleotide sequence ID" value="XM_022471205.1"/>
</dbReference>
<keyword evidence="10" id="KW-1185">Reference proteome</keyword>
<dbReference type="GeneID" id="111126513"/>
<keyword evidence="6" id="KW-0175">Coiled coil</keyword>
<evidence type="ECO:0000259" key="8">
    <source>
        <dbReference type="PROSITE" id="PS50089"/>
    </source>
</evidence>
<name>A0A8B8DG64_CRAVI</name>
<dbReference type="AlphaFoldDB" id="A0A8B8DG64"/>
<feature type="region of interest" description="Disordered" evidence="7">
    <location>
        <begin position="321"/>
        <end position="373"/>
    </location>
</feature>
<dbReference type="PROSITE" id="PS50089">
    <property type="entry name" value="ZF_RING_2"/>
    <property type="match status" value="1"/>
</dbReference>
<dbReference type="Gene3D" id="2.120.10.30">
    <property type="entry name" value="TolB, C-terminal domain"/>
    <property type="match status" value="1"/>
</dbReference>
<evidence type="ECO:0000256" key="3">
    <source>
        <dbReference type="ARBA" id="ARBA00022771"/>
    </source>
</evidence>
<dbReference type="SMART" id="SM00184">
    <property type="entry name" value="RING"/>
    <property type="match status" value="1"/>
</dbReference>
<evidence type="ECO:0000256" key="5">
    <source>
        <dbReference type="PROSITE-ProRule" id="PRU00024"/>
    </source>
</evidence>
<sequence length="651" mass="74281">MMDETLLQTTTKHITCTICLEVFEEPKALPCLHTFCKKCIHSYITRNTTVLTGPNGFRCPICRIFIPAPLGKQMSPQSWAASFQANHMIFSLVEAYRNPRTQQNLNTCLEHPNKELEIYCFDHRVFLCSLCSLKHRQCTDVQAKEDATERLQSLSALSISMDSTDDMMKEMYEQCNEIEKQIAARKARLISIEEKEEEAKRLTAQLKREMIERIEQAAMPTIARLRKKKEKELQKTERDIKKYEKILSNATDSIKLLQSAKDGQKKEQLDEAVQFAASTKQTCLKKVSSLNKKLEKASFEFRPSRAVTEFLSSFEYIVGVDTQPEDDDSGNANRSDDERPPVFHRAHSCMEFTQTPRQRPTPARRQRHTASSMSLDMEDATPNLAANQMRTLAEIRINASKVKPSWITGLGVFPDGRILLADYHSSRLILFSHDYNLLSEIQITSAPYDVTVTDENSFMITRPESSESVVSGSIEDNELRLGAGLTTAFPARCLNYNRDYLVVCSSSVVEILERDQEFWTEKHSHSFVRSKFTYVAVDGERGTVYLTDQKYPEPQLLCLSFSGEVVWRFVHPDLNFPTGVAFSGTKVFVASWDRCSVLELDLVGNYSGVVFRDIQYPWKLAIGPDPDKLIVSQHKNTLTDELKRYAKVLVF</sequence>
<evidence type="ECO:0000256" key="7">
    <source>
        <dbReference type="SAM" id="MobiDB-lite"/>
    </source>
</evidence>
<dbReference type="SUPFAM" id="SSF57845">
    <property type="entry name" value="B-box zinc-binding domain"/>
    <property type="match status" value="1"/>
</dbReference>
<evidence type="ECO:0000256" key="4">
    <source>
        <dbReference type="ARBA" id="ARBA00022833"/>
    </source>
</evidence>
<dbReference type="InterPro" id="IPR050143">
    <property type="entry name" value="TRIM/RBCC"/>
</dbReference>
<evidence type="ECO:0000256" key="6">
    <source>
        <dbReference type="SAM" id="Coils"/>
    </source>
</evidence>
<dbReference type="KEGG" id="cvn:111126513"/>
<evidence type="ECO:0000259" key="9">
    <source>
        <dbReference type="PROSITE" id="PS50119"/>
    </source>
</evidence>
<dbReference type="SUPFAM" id="SSF63825">
    <property type="entry name" value="YWTD domain"/>
    <property type="match status" value="1"/>
</dbReference>
<feature type="domain" description="B box-type" evidence="9">
    <location>
        <begin position="103"/>
        <end position="136"/>
    </location>
</feature>
<dbReference type="InterPro" id="IPR000315">
    <property type="entry name" value="Znf_B-box"/>
</dbReference>
<evidence type="ECO:0000256" key="1">
    <source>
        <dbReference type="ARBA" id="ARBA00022553"/>
    </source>
</evidence>
<dbReference type="Gene3D" id="3.30.160.60">
    <property type="entry name" value="Classic Zinc Finger"/>
    <property type="match status" value="1"/>
</dbReference>
<dbReference type="Proteomes" id="UP000694844">
    <property type="component" value="Chromosome 3"/>
</dbReference>
<accession>A0A8B8DG64</accession>
<evidence type="ECO:0000313" key="11">
    <source>
        <dbReference type="RefSeq" id="XP_022326913.1"/>
    </source>
</evidence>
<dbReference type="OrthoDB" id="6103437at2759"/>
<dbReference type="CDD" id="cd19756">
    <property type="entry name" value="Bbox2"/>
    <property type="match status" value="1"/>
</dbReference>
<keyword evidence="4" id="KW-0862">Zinc</keyword>
<dbReference type="PROSITE" id="PS50119">
    <property type="entry name" value="ZF_BBOX"/>
    <property type="match status" value="1"/>
</dbReference>
<reference evidence="11" key="1">
    <citation type="submission" date="2025-08" db="UniProtKB">
        <authorList>
            <consortium name="RefSeq"/>
        </authorList>
    </citation>
    <scope>IDENTIFICATION</scope>
    <source>
        <tissue evidence="11">Whole sample</tissue>
    </source>
</reference>
<dbReference type="InterPro" id="IPR017907">
    <property type="entry name" value="Znf_RING_CS"/>
</dbReference>